<keyword evidence="4" id="KW-1185">Reference proteome</keyword>
<evidence type="ECO:0000256" key="1">
    <source>
        <dbReference type="SAM" id="MobiDB-lite"/>
    </source>
</evidence>
<dbReference type="RefSeq" id="WP_189081940.1">
    <property type="nucleotide sequence ID" value="NZ_BMMX01000035.1"/>
</dbReference>
<protein>
    <recommendedName>
        <fullName evidence="5">DUF3515 domain-containing protein</fullName>
    </recommendedName>
</protein>
<feature type="transmembrane region" description="Helical" evidence="2">
    <location>
        <begin position="16"/>
        <end position="36"/>
    </location>
</feature>
<name>A0A8J3FRZ1_9ACTN</name>
<accession>A0A8J3FRZ1</accession>
<organism evidence="3 4">
    <name type="scientific">Mangrovihabitans endophyticus</name>
    <dbReference type="NCBI Taxonomy" id="1751298"/>
    <lineage>
        <taxon>Bacteria</taxon>
        <taxon>Bacillati</taxon>
        <taxon>Actinomycetota</taxon>
        <taxon>Actinomycetes</taxon>
        <taxon>Micromonosporales</taxon>
        <taxon>Micromonosporaceae</taxon>
        <taxon>Mangrovihabitans</taxon>
    </lineage>
</organism>
<proteinExistence type="predicted"/>
<feature type="compositionally biased region" description="Low complexity" evidence="1">
    <location>
        <begin position="46"/>
        <end position="62"/>
    </location>
</feature>
<evidence type="ECO:0000256" key="2">
    <source>
        <dbReference type="SAM" id="Phobius"/>
    </source>
</evidence>
<keyword evidence="2" id="KW-1133">Transmembrane helix</keyword>
<dbReference type="Pfam" id="PF12028">
    <property type="entry name" value="DUF3515"/>
    <property type="match status" value="1"/>
</dbReference>
<evidence type="ECO:0008006" key="5">
    <source>
        <dbReference type="Google" id="ProtNLM"/>
    </source>
</evidence>
<dbReference type="InterPro" id="IPR021903">
    <property type="entry name" value="DUF3515"/>
</dbReference>
<reference evidence="3" key="1">
    <citation type="journal article" date="2014" name="Int. J. Syst. Evol. Microbiol.">
        <title>Complete genome sequence of Corynebacterium casei LMG S-19264T (=DSM 44701T), isolated from a smear-ripened cheese.</title>
        <authorList>
            <consortium name="US DOE Joint Genome Institute (JGI-PGF)"/>
            <person name="Walter F."/>
            <person name="Albersmeier A."/>
            <person name="Kalinowski J."/>
            <person name="Ruckert C."/>
        </authorList>
    </citation>
    <scope>NUCLEOTIDE SEQUENCE</scope>
    <source>
        <strain evidence="3">CGMCC 4.7299</strain>
    </source>
</reference>
<evidence type="ECO:0000313" key="3">
    <source>
        <dbReference type="EMBL" id="GGL10905.1"/>
    </source>
</evidence>
<keyword evidence="2" id="KW-0812">Transmembrane</keyword>
<comment type="caution">
    <text evidence="3">The sequence shown here is derived from an EMBL/GenBank/DDBJ whole genome shotgun (WGS) entry which is preliminary data.</text>
</comment>
<evidence type="ECO:0000313" key="4">
    <source>
        <dbReference type="Proteomes" id="UP000656042"/>
    </source>
</evidence>
<reference evidence="3" key="2">
    <citation type="submission" date="2020-09" db="EMBL/GenBank/DDBJ databases">
        <authorList>
            <person name="Sun Q."/>
            <person name="Zhou Y."/>
        </authorList>
    </citation>
    <scope>NUCLEOTIDE SEQUENCE</scope>
    <source>
        <strain evidence="3">CGMCC 4.7299</strain>
    </source>
</reference>
<feature type="compositionally biased region" description="Gly residues" evidence="1">
    <location>
        <begin position="63"/>
        <end position="74"/>
    </location>
</feature>
<dbReference type="EMBL" id="BMMX01000035">
    <property type="protein sequence ID" value="GGL10905.1"/>
    <property type="molecule type" value="Genomic_DNA"/>
</dbReference>
<dbReference type="Proteomes" id="UP000656042">
    <property type="component" value="Unassembled WGS sequence"/>
</dbReference>
<gene>
    <name evidence="3" type="ORF">GCM10012284_52000</name>
</gene>
<keyword evidence="2" id="KW-0472">Membrane</keyword>
<dbReference type="AlphaFoldDB" id="A0A8J3FRZ1"/>
<sequence length="220" mass="22689">MVDQKTRPPADHTRGAAIWATVIAVPVAVLVGFLILTRIVPHADSSAEPSASLGAPSASPGAAGAGDDGTGGTGPAVPMDAPTLSDRDQQVCLAVTSQLPATVRNLPARKVSAGPEQNAAYGTPPLTVACGVTRPTMCASPERTGDCVPLDAELLNMNRVCWYPEQVAGGTAFTTLDREVPVRVTVPKSYQQAAQWANEFSDIVVQTDKSVTEGVPSGCV</sequence>
<feature type="region of interest" description="Disordered" evidence="1">
    <location>
        <begin position="45"/>
        <end position="83"/>
    </location>
</feature>